<keyword evidence="2" id="KW-1185">Reference proteome</keyword>
<feature type="region of interest" description="Disordered" evidence="1">
    <location>
        <begin position="270"/>
        <end position="289"/>
    </location>
</feature>
<evidence type="ECO:0000313" key="3">
    <source>
        <dbReference type="RefSeq" id="XP_022093542.1"/>
    </source>
</evidence>
<dbReference type="OrthoDB" id="10362445at2759"/>
<evidence type="ECO:0000313" key="2">
    <source>
        <dbReference type="Proteomes" id="UP000694845"/>
    </source>
</evidence>
<dbReference type="Proteomes" id="UP000694845">
    <property type="component" value="Unplaced"/>
</dbReference>
<dbReference type="OMA" id="NCACTRF"/>
<organism evidence="2 3">
    <name type="scientific">Acanthaster planci</name>
    <name type="common">Crown-of-thorns starfish</name>
    <dbReference type="NCBI Taxonomy" id="133434"/>
    <lineage>
        <taxon>Eukaryota</taxon>
        <taxon>Metazoa</taxon>
        <taxon>Echinodermata</taxon>
        <taxon>Eleutherozoa</taxon>
        <taxon>Asterozoa</taxon>
        <taxon>Asteroidea</taxon>
        <taxon>Valvatacea</taxon>
        <taxon>Valvatida</taxon>
        <taxon>Acanthasteridae</taxon>
        <taxon>Acanthaster</taxon>
    </lineage>
</organism>
<dbReference type="KEGG" id="aplc:110980840"/>
<name>A0A8B7YLM4_ACAPL</name>
<gene>
    <name evidence="3" type="primary">LOC110980840</name>
</gene>
<feature type="compositionally biased region" description="Basic and acidic residues" evidence="1">
    <location>
        <begin position="364"/>
        <end position="374"/>
    </location>
</feature>
<feature type="compositionally biased region" description="Polar residues" evidence="1">
    <location>
        <begin position="408"/>
        <end position="419"/>
    </location>
</feature>
<sequence>MASSDCPRVRDKRIIYRISDSRRHLVGPSRLGSLATLYHPNIPYRPTDPTPVHSHLPELLDQDTTANDLPHDPPECAGFVAAGSWGASAPETDEVNPRPHLNGDHPILDAIIEDSHHQTSDFKDHKELASSYGANPSVLDLIPELQRPQSCYYINSSCSPGSSTTIGSSGWIDGFDWAFPSVGMSKQWSGHLKSVLLDVFQHSSDSNFPTILQPRFKKTPGTSAALFVPSVMASIWRQCSEENEPTSPQVTRAAEHPIVISNKDYAAPVSGSKTKGIPMNKGKNAKTAGLSASVKRTPAYGGATVQTSCSSDTEGHNHDMAGGRLARWQGLLRYVLVGLKKPQHSDVELQDMSSFSPRAVSARSTDHQKNHQESAESPLGEVTFFHYNTDGTEYSCTRVPVTVAPKASSHQRSETSGVTESRESNTSSEMEISSDIIEWDSEEEDNEEVIEAVLIQEVDHINCACTRFSNDSVEDGYSEEAGSSSFINLPLTSEYPGSTIPNGNINGNCLEKDNFAATHSVKRRASSIKRIPKIIKNKKKKVSFAVQSLNHKHKPKILGCSLKDDDSDRSWQKRPGKHRKWRRGSHSTERAEEFRDEPFEWPDNYIQVKVPPRWTPPRSDSEVDAYISVASRYVPSVYVKLYIQVPMVTHLCELKTHLLICVFRSFFTTTEGLYINWVMSLQSHVYNLLYMGVARVRFRRESNGRPCRACLLLSKDATTLVRHKRCSLLSTVADILQIAPEELLVMEKGRMDQSDPV</sequence>
<protein>
    <submittedName>
        <fullName evidence="3">Uncharacterized protein LOC110980840</fullName>
    </submittedName>
</protein>
<feature type="region of interest" description="Disordered" evidence="1">
    <location>
        <begin position="404"/>
        <end position="433"/>
    </location>
</feature>
<proteinExistence type="predicted"/>
<feature type="region of interest" description="Disordered" evidence="1">
    <location>
        <begin position="345"/>
        <end position="378"/>
    </location>
</feature>
<accession>A0A8B7YLM4</accession>
<reference evidence="3" key="1">
    <citation type="submission" date="2025-08" db="UniProtKB">
        <authorList>
            <consortium name="RefSeq"/>
        </authorList>
    </citation>
    <scope>IDENTIFICATION</scope>
</reference>
<dbReference type="RefSeq" id="XP_022093542.1">
    <property type="nucleotide sequence ID" value="XM_022237850.1"/>
</dbReference>
<dbReference type="GeneID" id="110980840"/>
<dbReference type="AlphaFoldDB" id="A0A8B7YLM4"/>
<evidence type="ECO:0000256" key="1">
    <source>
        <dbReference type="SAM" id="MobiDB-lite"/>
    </source>
</evidence>
<feature type="compositionally biased region" description="Basic residues" evidence="1">
    <location>
        <begin position="572"/>
        <end position="585"/>
    </location>
</feature>
<feature type="region of interest" description="Disordered" evidence="1">
    <location>
        <begin position="566"/>
        <end position="587"/>
    </location>
</feature>